<feature type="region of interest" description="Disordered" evidence="1">
    <location>
        <begin position="63"/>
        <end position="110"/>
    </location>
</feature>
<dbReference type="KEGG" id="gtr:GLOTRDRAFT_139897"/>
<dbReference type="STRING" id="670483.S7RHN2"/>
<dbReference type="Pfam" id="PF20414">
    <property type="entry name" value="DUF6698"/>
    <property type="match status" value="1"/>
</dbReference>
<dbReference type="HOGENOM" id="CLU_031744_4_0_1"/>
<feature type="region of interest" description="Disordered" evidence="1">
    <location>
        <begin position="1"/>
        <end position="34"/>
    </location>
</feature>
<dbReference type="Proteomes" id="UP000030669">
    <property type="component" value="Unassembled WGS sequence"/>
</dbReference>
<dbReference type="OrthoDB" id="3266412at2759"/>
<evidence type="ECO:0000313" key="2">
    <source>
        <dbReference type="EMBL" id="EPQ53800.1"/>
    </source>
</evidence>
<organism evidence="2 3">
    <name type="scientific">Gloeophyllum trabeum (strain ATCC 11539 / FP-39264 / Madison 617)</name>
    <name type="common">Brown rot fungus</name>
    <dbReference type="NCBI Taxonomy" id="670483"/>
    <lineage>
        <taxon>Eukaryota</taxon>
        <taxon>Fungi</taxon>
        <taxon>Dikarya</taxon>
        <taxon>Basidiomycota</taxon>
        <taxon>Agaricomycotina</taxon>
        <taxon>Agaricomycetes</taxon>
        <taxon>Gloeophyllales</taxon>
        <taxon>Gloeophyllaceae</taxon>
        <taxon>Gloeophyllum</taxon>
    </lineage>
</organism>
<evidence type="ECO:0000256" key="1">
    <source>
        <dbReference type="SAM" id="MobiDB-lite"/>
    </source>
</evidence>
<protein>
    <submittedName>
        <fullName evidence="2">Uncharacterized protein</fullName>
    </submittedName>
</protein>
<reference evidence="2 3" key="1">
    <citation type="journal article" date="2012" name="Science">
        <title>The Paleozoic origin of enzymatic lignin decomposition reconstructed from 31 fungal genomes.</title>
        <authorList>
            <person name="Floudas D."/>
            <person name="Binder M."/>
            <person name="Riley R."/>
            <person name="Barry K."/>
            <person name="Blanchette R.A."/>
            <person name="Henrissat B."/>
            <person name="Martinez A.T."/>
            <person name="Otillar R."/>
            <person name="Spatafora J.W."/>
            <person name="Yadav J.S."/>
            <person name="Aerts A."/>
            <person name="Benoit I."/>
            <person name="Boyd A."/>
            <person name="Carlson A."/>
            <person name="Copeland A."/>
            <person name="Coutinho P.M."/>
            <person name="de Vries R.P."/>
            <person name="Ferreira P."/>
            <person name="Findley K."/>
            <person name="Foster B."/>
            <person name="Gaskell J."/>
            <person name="Glotzer D."/>
            <person name="Gorecki P."/>
            <person name="Heitman J."/>
            <person name="Hesse C."/>
            <person name="Hori C."/>
            <person name="Igarashi K."/>
            <person name="Jurgens J.A."/>
            <person name="Kallen N."/>
            <person name="Kersten P."/>
            <person name="Kohler A."/>
            <person name="Kuees U."/>
            <person name="Kumar T.K.A."/>
            <person name="Kuo A."/>
            <person name="LaButti K."/>
            <person name="Larrondo L.F."/>
            <person name="Lindquist E."/>
            <person name="Ling A."/>
            <person name="Lombard V."/>
            <person name="Lucas S."/>
            <person name="Lundell T."/>
            <person name="Martin R."/>
            <person name="McLaughlin D.J."/>
            <person name="Morgenstern I."/>
            <person name="Morin E."/>
            <person name="Murat C."/>
            <person name="Nagy L.G."/>
            <person name="Nolan M."/>
            <person name="Ohm R.A."/>
            <person name="Patyshakuliyeva A."/>
            <person name="Rokas A."/>
            <person name="Ruiz-Duenas F.J."/>
            <person name="Sabat G."/>
            <person name="Salamov A."/>
            <person name="Samejima M."/>
            <person name="Schmutz J."/>
            <person name="Slot J.C."/>
            <person name="St John F."/>
            <person name="Stenlid J."/>
            <person name="Sun H."/>
            <person name="Sun S."/>
            <person name="Syed K."/>
            <person name="Tsang A."/>
            <person name="Wiebenga A."/>
            <person name="Young D."/>
            <person name="Pisabarro A."/>
            <person name="Eastwood D.C."/>
            <person name="Martin F."/>
            <person name="Cullen D."/>
            <person name="Grigoriev I.V."/>
            <person name="Hibbett D.S."/>
        </authorList>
    </citation>
    <scope>NUCLEOTIDE SEQUENCE [LARGE SCALE GENOMIC DNA]</scope>
    <source>
        <strain evidence="2 3">ATCC 11539</strain>
    </source>
</reference>
<proteinExistence type="predicted"/>
<dbReference type="OMA" id="QAGHKFF"/>
<feature type="region of interest" description="Disordered" evidence="1">
    <location>
        <begin position="416"/>
        <end position="436"/>
    </location>
</feature>
<dbReference type="eggNOG" id="ENOG502SN85">
    <property type="taxonomic scope" value="Eukaryota"/>
</dbReference>
<dbReference type="RefSeq" id="XP_007868084.1">
    <property type="nucleotide sequence ID" value="XM_007869893.1"/>
</dbReference>
<accession>S7RHN2</accession>
<dbReference type="AlphaFoldDB" id="S7RHN2"/>
<gene>
    <name evidence="2" type="ORF">GLOTRDRAFT_139897</name>
</gene>
<feature type="compositionally biased region" description="Basic residues" evidence="1">
    <location>
        <begin position="88"/>
        <end position="97"/>
    </location>
</feature>
<keyword evidence="3" id="KW-1185">Reference proteome</keyword>
<dbReference type="InterPro" id="IPR046521">
    <property type="entry name" value="DUF6698"/>
</dbReference>
<dbReference type="EMBL" id="KB469305">
    <property type="protein sequence ID" value="EPQ53800.1"/>
    <property type="molecule type" value="Genomic_DNA"/>
</dbReference>
<name>S7RHN2_GLOTA</name>
<feature type="compositionally biased region" description="Basic and acidic residues" evidence="1">
    <location>
        <begin position="63"/>
        <end position="87"/>
    </location>
</feature>
<dbReference type="GeneID" id="19304375"/>
<evidence type="ECO:0000313" key="3">
    <source>
        <dbReference type="Proteomes" id="UP000030669"/>
    </source>
</evidence>
<sequence length="436" mass="49030">MARGRVIDSETDAPESSQPTDSSDSEVDGIVLSAKTSPRRLVKAARSYQGSRNKARATIRELKRQLADVSNKRALSDTDRSDNEEVPRRRRKRKRVRASADSQEEPTVSDIEAVSRAAREFTLLRGLWLVQKDIFGTALDEDFDERTRFDSETNKIQGQVREVRDILPAHVREHMSERWIERVFVNTMNSQRSNTATRLRRRCIDLFEKHDKPHDLPDPATSADMLSSRQRYDKFRRLIGWVQLEDSEGNTSSRYSSMDAPVIHENYAERFEIERAFRNPLLMHIFVALIRGPTSATTMAMTGRPSAPTTDSMEQIHGISHTTPGAIAACAVLARWALSADDQLKAVGIQTGINWSADFQQYLRLLMTGLRKKKSSTLGLFRAWDEAIFPHSDTSLAKGTHPERSSEDDLNRALELLEADNGRSSSEGSGSDDGGG</sequence>